<keyword evidence="6" id="KW-0479">Metal-binding</keyword>
<dbReference type="SUPFAM" id="SSF56059">
    <property type="entry name" value="Glutathione synthetase ATP-binding domain-like"/>
    <property type="match status" value="1"/>
</dbReference>
<evidence type="ECO:0000256" key="13">
    <source>
        <dbReference type="HAMAP-Rule" id="MF_00782"/>
    </source>
</evidence>
<feature type="region of interest" description="Glutamate--cysteine ligase" evidence="13">
    <location>
        <begin position="1"/>
        <end position="336"/>
    </location>
</feature>
<dbReference type="EMBL" id="FNJW01000008">
    <property type="protein sequence ID" value="SDQ04705.1"/>
    <property type="molecule type" value="Genomic_DNA"/>
</dbReference>
<comment type="pathway">
    <text evidence="3 13">Sulfur metabolism; glutathione biosynthesis; glutathione from L-cysteine and L-glutamate: step 1/2.</text>
</comment>
<evidence type="ECO:0000256" key="12">
    <source>
        <dbReference type="ARBA" id="ARBA00048819"/>
    </source>
</evidence>
<dbReference type="InterPro" id="IPR006334">
    <property type="entry name" value="Glut_cys_ligase"/>
</dbReference>
<dbReference type="PROSITE" id="PS50975">
    <property type="entry name" value="ATP_GRASP"/>
    <property type="match status" value="1"/>
</dbReference>
<evidence type="ECO:0000256" key="7">
    <source>
        <dbReference type="ARBA" id="ARBA00022741"/>
    </source>
</evidence>
<dbReference type="InterPro" id="IPR011761">
    <property type="entry name" value="ATP-grasp"/>
</dbReference>
<keyword evidence="4 13" id="KW-0436">Ligase</keyword>
<evidence type="ECO:0000256" key="4">
    <source>
        <dbReference type="ARBA" id="ARBA00022598"/>
    </source>
</evidence>
<dbReference type="UniPathway" id="UPA00142">
    <property type="reaction ID" value="UER00209"/>
</dbReference>
<dbReference type="RefSeq" id="WP_089974689.1">
    <property type="nucleotide sequence ID" value="NZ_FNJW01000008.1"/>
</dbReference>
<reference evidence="16" key="1">
    <citation type="submission" date="2016-10" db="EMBL/GenBank/DDBJ databases">
        <authorList>
            <person name="Varghese N."/>
            <person name="Submissions S."/>
        </authorList>
    </citation>
    <scope>NUCLEOTIDE SEQUENCE [LARGE SCALE GENOMIC DNA]</scope>
    <source>
        <strain evidence="16">MPL-11</strain>
    </source>
</reference>
<proteinExistence type="inferred from homology"/>
<dbReference type="Proteomes" id="UP000199481">
    <property type="component" value="Unassembled WGS sequence"/>
</dbReference>
<dbReference type="Pfam" id="PF04262">
    <property type="entry name" value="Glu_cys_ligase"/>
    <property type="match status" value="2"/>
</dbReference>
<name>A0A1H0XP72_9LACT</name>
<keyword evidence="11 13" id="KW-0511">Multifunctional enzyme</keyword>
<evidence type="ECO:0000256" key="2">
    <source>
        <dbReference type="ARBA" id="ARBA00001946"/>
    </source>
</evidence>
<dbReference type="Gene3D" id="3.30.470.20">
    <property type="entry name" value="ATP-grasp fold, B domain"/>
    <property type="match status" value="2"/>
</dbReference>
<dbReference type="GO" id="GO:0005524">
    <property type="term" value="F:ATP binding"/>
    <property type="evidence" value="ECO:0007669"/>
    <property type="project" value="UniProtKB-UniRule"/>
</dbReference>
<accession>A0A1H0XP72</accession>
<comment type="similarity">
    <text evidence="13">In the N-terminal section; belongs to the glutamate--cysteine ligase type 1 family. Type 2 subfamily.</text>
</comment>
<organism evidence="15 16">
    <name type="scientific">Carnobacterium viridans</name>
    <dbReference type="NCBI Taxonomy" id="174587"/>
    <lineage>
        <taxon>Bacteria</taxon>
        <taxon>Bacillati</taxon>
        <taxon>Bacillota</taxon>
        <taxon>Bacilli</taxon>
        <taxon>Lactobacillales</taxon>
        <taxon>Carnobacteriaceae</taxon>
        <taxon>Carnobacterium</taxon>
    </lineage>
</organism>
<evidence type="ECO:0000259" key="14">
    <source>
        <dbReference type="PROSITE" id="PS50975"/>
    </source>
</evidence>
<evidence type="ECO:0000256" key="10">
    <source>
        <dbReference type="ARBA" id="ARBA00023211"/>
    </source>
</evidence>
<keyword evidence="5 13" id="KW-0317">Glutathione biosynthesis</keyword>
<dbReference type="InterPro" id="IPR014746">
    <property type="entry name" value="Gln_synth/guanido_kin_cat_dom"/>
</dbReference>
<dbReference type="EC" id="6.3.2.2" evidence="13"/>
<sequence length="763" mass="87104">MKTVKQMIQETEIGAAFYQATFGIEKEGLRVTPTGELALTAHPVEFGNRSFHPYIQTDYSESQLELITPPLSTIKESYEWLTALHDVALQTLPSDEAIWPISMPMVLPDESVIPIAKLDNKDDVTYREILTEKYGKKKQMISGIHYNFELDDQLVVRLFDCQTDYSNKESFKSMLYLKLTKNFLRYRWLLTYLLGASPTVDKSFFANQKIPQDYVRSIRSSQYGYVNPSEVAVSFHSIEDYVYSLQDMVEKGFLSEEKEFYSAVRFRGTNKAEELLTKGISYLELRSFDLNPFDPFGMSKHTMEFVHLFCLYMIWMDETATTEEIAVGEEMSRLTAMEQPEQISSFQKEGFQLLKQMEEMIQATNGTKSALNCIQEAKKHLIDPNSTIAARMVRGIEEKGSYIDFSLELAKQYKNEATMKPYNLRGFEPLEMSTQLLLFDALQKGIQVEILDAQDQFLKLTFDQHSEFVKNGNMTSKDSYIAPLIMENKTVTKKILDSAGFRVPAGEEYVTLAEGKTAFWRYEQKQIVVKPKSTNYGLGISVFKHAPTKKDYERALEIAFKEDTAVLVEEYIPGTEYRFFVLDGKVPAILLRTPANVVGDGQKSIKELVAEKNEDPLRGEEKHRSPLERIELGELEQLMLKAQGYTIESIPELNTVVYLRENSNISTGGDSIDVTDEIDDSYKQAAIDMSEIIGAKVSGIDLIIPDTTLRSTKDHLGYTVLEANFNPAMHMHAFVYKGKGRRLTMGILKMLFPELWEKEADNE</sequence>
<dbReference type="GO" id="GO:0004357">
    <property type="term" value="F:glutamate-cysteine ligase activity"/>
    <property type="evidence" value="ECO:0007669"/>
    <property type="project" value="UniProtKB-UniRule"/>
</dbReference>
<comment type="cofactor">
    <cofactor evidence="1">
        <name>Mn(2+)</name>
        <dbReference type="ChEBI" id="CHEBI:29035"/>
    </cofactor>
</comment>
<evidence type="ECO:0000256" key="9">
    <source>
        <dbReference type="ARBA" id="ARBA00022842"/>
    </source>
</evidence>
<comment type="cofactor">
    <cofactor evidence="2">
        <name>Mg(2+)</name>
        <dbReference type="ChEBI" id="CHEBI:18420"/>
    </cofactor>
</comment>
<evidence type="ECO:0000256" key="5">
    <source>
        <dbReference type="ARBA" id="ARBA00022684"/>
    </source>
</evidence>
<evidence type="ECO:0000256" key="8">
    <source>
        <dbReference type="ARBA" id="ARBA00022840"/>
    </source>
</evidence>
<dbReference type="InterPro" id="IPR007370">
    <property type="entry name" value="Glu_cys_ligase"/>
</dbReference>
<evidence type="ECO:0000256" key="6">
    <source>
        <dbReference type="ARBA" id="ARBA00022723"/>
    </source>
</evidence>
<dbReference type="PANTHER" id="PTHR38761:SF1">
    <property type="entry name" value="GLUTAMATE--CYSTEINE LIGASE"/>
    <property type="match status" value="1"/>
</dbReference>
<dbReference type="Gene3D" id="3.30.590.20">
    <property type="match status" value="1"/>
</dbReference>
<keyword evidence="8 13" id="KW-0067">ATP-binding</keyword>
<evidence type="ECO:0000313" key="16">
    <source>
        <dbReference type="Proteomes" id="UP000199481"/>
    </source>
</evidence>
<gene>
    <name evidence="13" type="primary">gshAB</name>
    <name evidence="13" type="synonym">gshF</name>
    <name evidence="15" type="ORF">SAMN04487752_0355</name>
</gene>
<dbReference type="InterPro" id="IPR040657">
    <property type="entry name" value="GshAB_ATP-grasp"/>
</dbReference>
<dbReference type="GO" id="GO:0004363">
    <property type="term" value="F:glutathione synthase activity"/>
    <property type="evidence" value="ECO:0007669"/>
    <property type="project" value="UniProtKB-UniRule"/>
</dbReference>
<dbReference type="NCBIfam" id="NF002688">
    <property type="entry name" value="PRK02471.1"/>
    <property type="match status" value="1"/>
</dbReference>
<dbReference type="HAMAP" id="MF_00782">
    <property type="entry name" value="Glut_biosynth"/>
    <property type="match status" value="1"/>
</dbReference>
<comment type="pathway">
    <text evidence="13">Sulfur metabolism; glutathione biosynthesis; glutathione from L-cysteine and L-glutamate: step 2/2.</text>
</comment>
<keyword evidence="16" id="KW-1185">Reference proteome</keyword>
<keyword evidence="10" id="KW-0464">Manganese</keyword>
<dbReference type="SUPFAM" id="SSF55931">
    <property type="entry name" value="Glutamine synthetase/guanido kinase"/>
    <property type="match status" value="1"/>
</dbReference>
<comment type="subunit">
    <text evidence="13">Monomer.</text>
</comment>
<dbReference type="NCBIfam" id="TIGR01435">
    <property type="entry name" value="glu_cys_lig_rel"/>
    <property type="match status" value="1"/>
</dbReference>
<protein>
    <recommendedName>
        <fullName evidence="13">Glutathione biosynthesis bifunctional protein GshAB</fullName>
    </recommendedName>
    <alternativeName>
        <fullName evidence="13">Gamma-GCS-GS</fullName>
        <shortName evidence="13">GCS-GS</shortName>
    </alternativeName>
    <domain>
        <recommendedName>
            <fullName evidence="13">Glutamate--cysteine ligase</fullName>
            <ecNumber evidence="13">6.3.2.2</ecNumber>
        </recommendedName>
        <alternativeName>
            <fullName evidence="13">Gamma-ECS</fullName>
            <shortName evidence="13">GCS</shortName>
        </alternativeName>
        <alternativeName>
            <fullName evidence="13">Gamma-glutamylcysteine synthetase</fullName>
        </alternativeName>
    </domain>
    <domain>
        <recommendedName>
            <fullName evidence="13">Glutathione synthetase</fullName>
            <ecNumber evidence="13">6.3.2.3</ecNumber>
        </recommendedName>
        <alternativeName>
            <fullName evidence="13">GSH synthetase</fullName>
            <shortName evidence="13">GS</shortName>
            <shortName evidence="13">GSH-S</shortName>
            <shortName evidence="13">GSHase</shortName>
        </alternativeName>
        <alternativeName>
            <fullName evidence="13">Glutathione synthase</fullName>
        </alternativeName>
    </domain>
</protein>
<dbReference type="GO" id="GO:0005829">
    <property type="term" value="C:cytosol"/>
    <property type="evidence" value="ECO:0007669"/>
    <property type="project" value="TreeGrafter"/>
</dbReference>
<dbReference type="OrthoDB" id="9803907at2"/>
<comment type="function">
    <text evidence="13">Synthesizes glutathione from L-glutamate and L-cysteine via gamma-L-glutamyl-L-cysteine.</text>
</comment>
<evidence type="ECO:0000256" key="1">
    <source>
        <dbReference type="ARBA" id="ARBA00001936"/>
    </source>
</evidence>
<dbReference type="AlphaFoldDB" id="A0A1H0XP72"/>
<evidence type="ECO:0000256" key="3">
    <source>
        <dbReference type="ARBA" id="ARBA00005006"/>
    </source>
</evidence>
<dbReference type="GO" id="GO:0046872">
    <property type="term" value="F:metal ion binding"/>
    <property type="evidence" value="ECO:0007669"/>
    <property type="project" value="UniProtKB-KW"/>
</dbReference>
<dbReference type="EC" id="6.3.2.3" evidence="13"/>
<keyword evidence="9" id="KW-0460">Magnesium</keyword>
<evidence type="ECO:0000313" key="15">
    <source>
        <dbReference type="EMBL" id="SDQ04705.1"/>
    </source>
</evidence>
<dbReference type="PANTHER" id="PTHR38761">
    <property type="entry name" value="GLUTAMATE--CYSTEINE LIGASE"/>
    <property type="match status" value="1"/>
</dbReference>
<dbReference type="InterPro" id="IPR006335">
    <property type="entry name" value="Glut_biosynth"/>
</dbReference>
<comment type="catalytic activity">
    <reaction evidence="13">
        <text>gamma-L-glutamyl-L-cysteine + glycine + ATP = glutathione + ADP + phosphate + H(+)</text>
        <dbReference type="Rhea" id="RHEA:13557"/>
        <dbReference type="ChEBI" id="CHEBI:15378"/>
        <dbReference type="ChEBI" id="CHEBI:30616"/>
        <dbReference type="ChEBI" id="CHEBI:43474"/>
        <dbReference type="ChEBI" id="CHEBI:57305"/>
        <dbReference type="ChEBI" id="CHEBI:57925"/>
        <dbReference type="ChEBI" id="CHEBI:58173"/>
        <dbReference type="ChEBI" id="CHEBI:456216"/>
        <dbReference type="EC" id="6.3.2.3"/>
    </reaction>
</comment>
<dbReference type="Pfam" id="PF18419">
    <property type="entry name" value="ATP-grasp_6"/>
    <property type="match status" value="1"/>
</dbReference>
<evidence type="ECO:0000256" key="11">
    <source>
        <dbReference type="ARBA" id="ARBA00023268"/>
    </source>
</evidence>
<keyword evidence="7 13" id="KW-0547">Nucleotide-binding</keyword>
<feature type="domain" description="ATP-grasp" evidence="14">
    <location>
        <begin position="493"/>
        <end position="752"/>
    </location>
</feature>
<comment type="catalytic activity">
    <reaction evidence="12 13">
        <text>L-cysteine + L-glutamate + ATP = gamma-L-glutamyl-L-cysteine + ADP + phosphate + H(+)</text>
        <dbReference type="Rhea" id="RHEA:13285"/>
        <dbReference type="ChEBI" id="CHEBI:15378"/>
        <dbReference type="ChEBI" id="CHEBI:29985"/>
        <dbReference type="ChEBI" id="CHEBI:30616"/>
        <dbReference type="ChEBI" id="CHEBI:35235"/>
        <dbReference type="ChEBI" id="CHEBI:43474"/>
        <dbReference type="ChEBI" id="CHEBI:58173"/>
        <dbReference type="ChEBI" id="CHEBI:456216"/>
        <dbReference type="EC" id="6.3.2.2"/>
    </reaction>
</comment>